<dbReference type="PANTHER" id="PTHR43228">
    <property type="entry name" value="TWO-COMPONENT RESPONSE REGULATOR"/>
    <property type="match status" value="1"/>
</dbReference>
<protein>
    <recommendedName>
        <fullName evidence="2">Response regulatory domain-containing protein</fullName>
    </recommendedName>
</protein>
<evidence type="ECO:0000256" key="1">
    <source>
        <dbReference type="PROSITE-ProRule" id="PRU00169"/>
    </source>
</evidence>
<accession>A0A8J3GUS3</accession>
<dbReference type="Proteomes" id="UP000626220">
    <property type="component" value="Unassembled WGS sequence"/>
</dbReference>
<dbReference type="InterPro" id="IPR001789">
    <property type="entry name" value="Sig_transdc_resp-reg_receiver"/>
</dbReference>
<dbReference type="PANTHER" id="PTHR43228:SF1">
    <property type="entry name" value="TWO-COMPONENT RESPONSE REGULATOR ARR22"/>
    <property type="match status" value="1"/>
</dbReference>
<keyword evidence="1" id="KW-0597">Phosphoprotein</keyword>
<dbReference type="Gene3D" id="3.40.50.2300">
    <property type="match status" value="1"/>
</dbReference>
<feature type="modified residue" description="4-aspartylphosphate" evidence="1">
    <location>
        <position position="74"/>
    </location>
</feature>
<evidence type="ECO:0000259" key="2">
    <source>
        <dbReference type="PROSITE" id="PS50110"/>
    </source>
</evidence>
<dbReference type="InterPro" id="IPR011006">
    <property type="entry name" value="CheY-like_superfamily"/>
</dbReference>
<evidence type="ECO:0000313" key="4">
    <source>
        <dbReference type="Proteomes" id="UP000626220"/>
    </source>
</evidence>
<gene>
    <name evidence="3" type="ORF">GCM10017056_10620</name>
</gene>
<dbReference type="PROSITE" id="PS50110">
    <property type="entry name" value="RESPONSE_REGULATORY"/>
    <property type="match status" value="1"/>
</dbReference>
<dbReference type="RefSeq" id="WP_189679001.1">
    <property type="nucleotide sequence ID" value="NZ_BNCJ01000002.1"/>
</dbReference>
<dbReference type="SMART" id="SM00448">
    <property type="entry name" value="REC"/>
    <property type="match status" value="1"/>
</dbReference>
<evidence type="ECO:0000313" key="3">
    <source>
        <dbReference type="EMBL" id="GHF40892.1"/>
    </source>
</evidence>
<dbReference type="EMBL" id="BNCJ01000002">
    <property type="protein sequence ID" value="GHF40892.1"/>
    <property type="molecule type" value="Genomic_DNA"/>
</dbReference>
<feature type="domain" description="Response regulatory" evidence="2">
    <location>
        <begin position="23"/>
        <end position="141"/>
    </location>
</feature>
<dbReference type="Pfam" id="PF00072">
    <property type="entry name" value="Response_reg"/>
    <property type="match status" value="1"/>
</dbReference>
<dbReference type="InterPro" id="IPR052048">
    <property type="entry name" value="ST_Response_Regulator"/>
</dbReference>
<reference evidence="3" key="1">
    <citation type="journal article" date="2014" name="Int. J. Syst. Evol. Microbiol.">
        <title>Complete genome sequence of Corynebacterium casei LMG S-19264T (=DSM 44701T), isolated from a smear-ripened cheese.</title>
        <authorList>
            <consortium name="US DOE Joint Genome Institute (JGI-PGF)"/>
            <person name="Walter F."/>
            <person name="Albersmeier A."/>
            <person name="Kalinowski J."/>
            <person name="Ruckert C."/>
        </authorList>
    </citation>
    <scope>NUCLEOTIDE SEQUENCE</scope>
    <source>
        <strain evidence="3">KCTC 42650</strain>
    </source>
</reference>
<dbReference type="SUPFAM" id="SSF52172">
    <property type="entry name" value="CheY-like"/>
    <property type="match status" value="1"/>
</dbReference>
<dbReference type="CDD" id="cd00156">
    <property type="entry name" value="REC"/>
    <property type="match status" value="1"/>
</dbReference>
<reference evidence="3" key="2">
    <citation type="submission" date="2020-09" db="EMBL/GenBank/DDBJ databases">
        <authorList>
            <person name="Sun Q."/>
            <person name="Kim S."/>
        </authorList>
    </citation>
    <scope>NUCLEOTIDE SEQUENCE</scope>
    <source>
        <strain evidence="3">KCTC 42650</strain>
    </source>
</reference>
<keyword evidence="4" id="KW-1185">Reference proteome</keyword>
<name>A0A8J3GUS3_9RHOB</name>
<dbReference type="AlphaFoldDB" id="A0A8J3GUS3"/>
<proteinExistence type="predicted"/>
<sequence length="230" mass="25644">MQQLADEMEKHARSLPYAAAGIKALVLDDSVFDRRRIRRISHDTRLGIIMDEIASLDALEAMLDQDRFDVILIDYNLPGGDGIDALMKIRRHEVNGSCPTIMVTGDDKSDVAVKALKMGCADYIAKDQMTADRLRRSIIGAIERLNVAGQEPLARADVEEATASIMAKYTSTLQPKLARVIREMRSLRKSVRDPSGETAGELERIERQCIQIWATLLDPKAMGEAGDRRH</sequence>
<organism evidence="3 4">
    <name type="scientific">Seohaeicola zhoushanensis</name>
    <dbReference type="NCBI Taxonomy" id="1569283"/>
    <lineage>
        <taxon>Bacteria</taxon>
        <taxon>Pseudomonadati</taxon>
        <taxon>Pseudomonadota</taxon>
        <taxon>Alphaproteobacteria</taxon>
        <taxon>Rhodobacterales</taxon>
        <taxon>Roseobacteraceae</taxon>
        <taxon>Seohaeicola</taxon>
    </lineage>
</organism>
<comment type="caution">
    <text evidence="3">The sequence shown here is derived from an EMBL/GenBank/DDBJ whole genome shotgun (WGS) entry which is preliminary data.</text>
</comment>
<dbReference type="GO" id="GO:0000160">
    <property type="term" value="P:phosphorelay signal transduction system"/>
    <property type="evidence" value="ECO:0007669"/>
    <property type="project" value="InterPro"/>
</dbReference>